<keyword evidence="5" id="KW-1185">Reference proteome</keyword>
<dbReference type="RefSeq" id="WP_190137677.1">
    <property type="nucleotide sequence ID" value="NZ_BNBT01000069.1"/>
</dbReference>
<evidence type="ECO:0000313" key="5">
    <source>
        <dbReference type="Proteomes" id="UP000608024"/>
    </source>
</evidence>
<dbReference type="InterPro" id="IPR050463">
    <property type="entry name" value="Gfo/Idh/MocA_oxidrdct_glycsds"/>
</dbReference>
<dbReference type="SUPFAM" id="SSF51735">
    <property type="entry name" value="NAD(P)-binding Rossmann-fold domains"/>
    <property type="match status" value="1"/>
</dbReference>
<reference evidence="4" key="2">
    <citation type="submission" date="2020-09" db="EMBL/GenBank/DDBJ databases">
        <authorList>
            <person name="Sun Q."/>
            <person name="Ohkuma M."/>
        </authorList>
    </citation>
    <scope>NUCLEOTIDE SEQUENCE</scope>
    <source>
        <strain evidence="4">JCM 4784</strain>
    </source>
</reference>
<organism evidence="4 5">
    <name type="scientific">Streptomyces longispororuber</name>
    <dbReference type="NCBI Taxonomy" id="68230"/>
    <lineage>
        <taxon>Bacteria</taxon>
        <taxon>Bacillati</taxon>
        <taxon>Actinomycetota</taxon>
        <taxon>Actinomycetes</taxon>
        <taxon>Kitasatosporales</taxon>
        <taxon>Streptomycetaceae</taxon>
        <taxon>Streptomyces</taxon>
    </lineage>
</organism>
<dbReference type="InterPro" id="IPR055170">
    <property type="entry name" value="GFO_IDH_MocA-like_dom"/>
</dbReference>
<evidence type="ECO:0000259" key="3">
    <source>
        <dbReference type="Pfam" id="PF22725"/>
    </source>
</evidence>
<dbReference type="Pfam" id="PF01408">
    <property type="entry name" value="GFO_IDH_MocA"/>
    <property type="match status" value="1"/>
</dbReference>
<keyword evidence="1" id="KW-0560">Oxidoreductase</keyword>
<dbReference type="AlphaFoldDB" id="A0A919DQ10"/>
<dbReference type="GO" id="GO:0000166">
    <property type="term" value="F:nucleotide binding"/>
    <property type="evidence" value="ECO:0007669"/>
    <property type="project" value="InterPro"/>
</dbReference>
<protein>
    <submittedName>
        <fullName evidence="4">Dehydrogenase</fullName>
    </submittedName>
</protein>
<feature type="domain" description="GFO/IDH/MocA-like oxidoreductase" evidence="3">
    <location>
        <begin position="130"/>
        <end position="256"/>
    </location>
</feature>
<comment type="caution">
    <text evidence="4">The sequence shown here is derived from an EMBL/GenBank/DDBJ whole genome shotgun (WGS) entry which is preliminary data.</text>
</comment>
<accession>A0A919DQ10</accession>
<dbReference type="Proteomes" id="UP000608024">
    <property type="component" value="Unassembled WGS sequence"/>
</dbReference>
<dbReference type="Gene3D" id="3.30.360.10">
    <property type="entry name" value="Dihydrodipicolinate Reductase, domain 2"/>
    <property type="match status" value="1"/>
</dbReference>
<dbReference type="EMBL" id="BNBT01000069">
    <property type="protein sequence ID" value="GHE70189.1"/>
    <property type="molecule type" value="Genomic_DNA"/>
</dbReference>
<proteinExistence type="predicted"/>
<evidence type="ECO:0000259" key="2">
    <source>
        <dbReference type="Pfam" id="PF01408"/>
    </source>
</evidence>
<dbReference type="PANTHER" id="PTHR43818:SF11">
    <property type="entry name" value="BCDNA.GH03377"/>
    <property type="match status" value="1"/>
</dbReference>
<dbReference type="InterPro" id="IPR000683">
    <property type="entry name" value="Gfo/Idh/MocA-like_OxRdtase_N"/>
</dbReference>
<feature type="domain" description="Gfo/Idh/MocA-like oxidoreductase N-terminal" evidence="2">
    <location>
        <begin position="2"/>
        <end position="113"/>
    </location>
</feature>
<name>A0A919DQ10_9ACTN</name>
<dbReference type="Gene3D" id="3.40.50.720">
    <property type="entry name" value="NAD(P)-binding Rossmann-like Domain"/>
    <property type="match status" value="1"/>
</dbReference>
<sequence length="348" mass="37836">MRGAIIGFGTIAMGHMVGYSRIEDLSVTAVVDVSEERREYARESFGLPAYSDFAKLVANESLDFIDICTPPSSHAEYSALGLEHGLHVLCEKPVFLPGEDGYASQLRAIRASDRVFYPCHVYKYAPVLTAMKERIAAPGFGEVVGAHFRTLRAGHAKGVPEWRPHWRRETGTSRGGILRDHGPHSVYLAMNLTGLTPESVSCLTGRLTRGDAYPDSEDTALVRMRCAGGVEIALHLSWSSGHRSTGYSIMGTSGSVVVDGDDLTYAADGRVVRTSIESGFDDPSHQEWFERMLRDFQSVVAEPRRQDDLVREALTTSFVIDGAYASAAADGAWVDCRVPGALLAPVPG</sequence>
<reference evidence="4" key="1">
    <citation type="journal article" date="2014" name="Int. J. Syst. Evol. Microbiol.">
        <title>Complete genome sequence of Corynebacterium casei LMG S-19264T (=DSM 44701T), isolated from a smear-ripened cheese.</title>
        <authorList>
            <consortium name="US DOE Joint Genome Institute (JGI-PGF)"/>
            <person name="Walter F."/>
            <person name="Albersmeier A."/>
            <person name="Kalinowski J."/>
            <person name="Ruckert C."/>
        </authorList>
    </citation>
    <scope>NUCLEOTIDE SEQUENCE</scope>
    <source>
        <strain evidence="4">JCM 4784</strain>
    </source>
</reference>
<evidence type="ECO:0000313" key="4">
    <source>
        <dbReference type="EMBL" id="GHE70189.1"/>
    </source>
</evidence>
<dbReference type="PANTHER" id="PTHR43818">
    <property type="entry name" value="BCDNA.GH03377"/>
    <property type="match status" value="1"/>
</dbReference>
<evidence type="ECO:0000256" key="1">
    <source>
        <dbReference type="ARBA" id="ARBA00023002"/>
    </source>
</evidence>
<gene>
    <name evidence="4" type="ORF">GCM10018785_43360</name>
</gene>
<dbReference type="SUPFAM" id="SSF55347">
    <property type="entry name" value="Glyceraldehyde-3-phosphate dehydrogenase-like, C-terminal domain"/>
    <property type="match status" value="1"/>
</dbReference>
<dbReference type="Pfam" id="PF22725">
    <property type="entry name" value="GFO_IDH_MocA_C3"/>
    <property type="match status" value="1"/>
</dbReference>
<dbReference type="GO" id="GO:0016491">
    <property type="term" value="F:oxidoreductase activity"/>
    <property type="evidence" value="ECO:0007669"/>
    <property type="project" value="UniProtKB-KW"/>
</dbReference>
<dbReference type="InterPro" id="IPR036291">
    <property type="entry name" value="NAD(P)-bd_dom_sf"/>
</dbReference>